<feature type="compositionally biased region" description="Acidic residues" evidence="1">
    <location>
        <begin position="232"/>
        <end position="245"/>
    </location>
</feature>
<name>A0A8S4Q6L0_OWEFU</name>
<evidence type="ECO:0000313" key="2">
    <source>
        <dbReference type="EMBL" id="CAH1801590.1"/>
    </source>
</evidence>
<sequence>MIVFQISGAPESCLDTVTPIDVTTNEPVQDSLYTSNKSHLLSPDRSEIDADLNNAETNLSYADINLNNTDINISRIDCNQSRLDINSNNVDFSLDDISVVDSTSETSPTFPKVKPSSFTTKRDFDVTTRSIVDSSKVNPEAENDGIETYMRISESSISTGEPDVQESGDEDAVFKDVQQTCLEVVDRVDAAMGVTSLSDAEGSADDANEGSGMVLEQDGKDGIPMLLDESTDETMTDETHIDDDNEGPKHSGEGFAEDNKVQEHDDKCPVYEDKSCLDGEMFQFALPVLPVTDEDVRELAREAVFQPYEQLFYYVLQYDDNKDENDGLDEIDATPVHTQCNTATQTDVLQLHNNGALTQSNSSTQTADQSEMMLHANSCVGPSQSNSLTQTEEKSVTLVHTESQVETPTVSQLTEDAKDCHVENQKKQDGAKKRRFDWIPLHEEFPTVHQASQTVMTRSLMDTFNKSSQSEAMPIIKVTRKRRSDIMDIQESFELVAYHMATQTDTAPLSDDQLAQAAVQTDWTGHGVFHKATQFPDTTYVGIKEEDIKEARHRHSRSSSPGPHQSAKGKNIEIKLAPPPPRPRPHLNMNPQLQYNPYMHPPPPSPPPPPPQHQGIPPGYALVQPVYYSNPYTGVLQQQYMQTISCTSMDSNYGIPQNMAPGGVPQIVAPGLAPPDTPASTVTSEGSQNSEAEMSATEMM</sequence>
<proteinExistence type="predicted"/>
<feature type="region of interest" description="Disordered" evidence="1">
    <location>
        <begin position="232"/>
        <end position="256"/>
    </location>
</feature>
<feature type="compositionally biased region" description="Pro residues" evidence="1">
    <location>
        <begin position="599"/>
        <end position="612"/>
    </location>
</feature>
<gene>
    <name evidence="2" type="ORF">OFUS_LOCUS25370</name>
</gene>
<accession>A0A8S4Q6L0</accession>
<dbReference type="Proteomes" id="UP000749559">
    <property type="component" value="Unassembled WGS sequence"/>
</dbReference>
<keyword evidence="3" id="KW-1185">Reference proteome</keyword>
<dbReference type="AlphaFoldDB" id="A0A8S4Q6L0"/>
<protein>
    <submittedName>
        <fullName evidence="2">Uncharacterized protein</fullName>
    </submittedName>
</protein>
<dbReference type="EMBL" id="CAIIXF020000012">
    <property type="protein sequence ID" value="CAH1801590.1"/>
    <property type="molecule type" value="Genomic_DNA"/>
</dbReference>
<feature type="region of interest" description="Disordered" evidence="1">
    <location>
        <begin position="549"/>
        <end position="618"/>
    </location>
</feature>
<evidence type="ECO:0000256" key="1">
    <source>
        <dbReference type="SAM" id="MobiDB-lite"/>
    </source>
</evidence>
<feature type="compositionally biased region" description="Basic and acidic residues" evidence="1">
    <location>
        <begin position="246"/>
        <end position="256"/>
    </location>
</feature>
<comment type="caution">
    <text evidence="2">The sequence shown here is derived from an EMBL/GenBank/DDBJ whole genome shotgun (WGS) entry which is preliminary data.</text>
</comment>
<feature type="region of interest" description="Disordered" evidence="1">
    <location>
        <begin position="673"/>
        <end position="700"/>
    </location>
</feature>
<reference evidence="2" key="1">
    <citation type="submission" date="2022-03" db="EMBL/GenBank/DDBJ databases">
        <authorList>
            <person name="Martin C."/>
        </authorList>
    </citation>
    <scope>NUCLEOTIDE SEQUENCE</scope>
</reference>
<evidence type="ECO:0000313" key="3">
    <source>
        <dbReference type="Proteomes" id="UP000749559"/>
    </source>
</evidence>
<feature type="compositionally biased region" description="Polar residues" evidence="1">
    <location>
        <begin position="678"/>
        <end position="692"/>
    </location>
</feature>
<organism evidence="2 3">
    <name type="scientific">Owenia fusiformis</name>
    <name type="common">Polychaete worm</name>
    <dbReference type="NCBI Taxonomy" id="6347"/>
    <lineage>
        <taxon>Eukaryota</taxon>
        <taxon>Metazoa</taxon>
        <taxon>Spiralia</taxon>
        <taxon>Lophotrochozoa</taxon>
        <taxon>Annelida</taxon>
        <taxon>Polychaeta</taxon>
        <taxon>Sedentaria</taxon>
        <taxon>Canalipalpata</taxon>
        <taxon>Sabellida</taxon>
        <taxon>Oweniida</taxon>
        <taxon>Oweniidae</taxon>
        <taxon>Owenia</taxon>
    </lineage>
</organism>